<dbReference type="SUPFAM" id="SSF51735">
    <property type="entry name" value="NAD(P)-binding Rossmann-fold domains"/>
    <property type="match status" value="1"/>
</dbReference>
<keyword evidence="2" id="KW-1185">Reference proteome</keyword>
<proteinExistence type="predicted"/>
<organism evidence="1 2">
    <name type="scientific">Nocardioides marinquilinus</name>
    <dbReference type="NCBI Taxonomy" id="1210400"/>
    <lineage>
        <taxon>Bacteria</taxon>
        <taxon>Bacillati</taxon>
        <taxon>Actinomycetota</taxon>
        <taxon>Actinomycetes</taxon>
        <taxon>Propionibacteriales</taxon>
        <taxon>Nocardioidaceae</taxon>
        <taxon>Nocardioides</taxon>
    </lineage>
</organism>
<protein>
    <submittedName>
        <fullName evidence="1">SDR family oxidoreductase</fullName>
    </submittedName>
</protein>
<evidence type="ECO:0000313" key="1">
    <source>
        <dbReference type="EMBL" id="GAA5142645.1"/>
    </source>
</evidence>
<dbReference type="InterPro" id="IPR036291">
    <property type="entry name" value="NAD(P)-bd_dom_sf"/>
</dbReference>
<comment type="caution">
    <text evidence="1">The sequence shown here is derived from an EMBL/GenBank/DDBJ whole genome shotgun (WGS) entry which is preliminary data.</text>
</comment>
<dbReference type="RefSeq" id="WP_345454465.1">
    <property type="nucleotide sequence ID" value="NZ_BAABKG010000001.1"/>
</dbReference>
<dbReference type="Proteomes" id="UP001500221">
    <property type="component" value="Unassembled WGS sequence"/>
</dbReference>
<accession>A0ABP9P8Q8</accession>
<name>A0ABP9P8Q8_9ACTN</name>
<evidence type="ECO:0000313" key="2">
    <source>
        <dbReference type="Proteomes" id="UP001500221"/>
    </source>
</evidence>
<dbReference type="Gene3D" id="3.40.50.720">
    <property type="entry name" value="NAD(P)-binding Rossmann-like Domain"/>
    <property type="match status" value="1"/>
</dbReference>
<dbReference type="EMBL" id="BAABKG010000001">
    <property type="protein sequence ID" value="GAA5142645.1"/>
    <property type="molecule type" value="Genomic_DNA"/>
</dbReference>
<gene>
    <name evidence="1" type="ORF">GCM10023340_06450</name>
</gene>
<sequence>MRLLVLGGTAFLSRATAAEAVRRGHDVVCACRGETGTVPDGATLVRWDRAAHAEPPDGLRGERFDAVVDVARHPSWVRHAVAAFPGAHWVFVSTVNVYDDESTPGLRPDTSTLVDAVHTDEDLATGPEQYGPMKVGCEEAVTAGAASSVLVRPGLIVGPGDPTSRYGYWPERLAEGGEALAGGEPGDSTQVIDVRDLAAWLVLLAERRTPGAFDGVGPTTTTGRLLDETAAGVGSTAALTWVPGAFLTEQGVEPWMGDSALPMWLPRPEYDGMTARDASPSLDAGLVVRPVAETARDTLAWLRERPEVRRTGLSREHEQQVLAAWHGRSG</sequence>
<reference evidence="2" key="1">
    <citation type="journal article" date="2019" name="Int. J. Syst. Evol. Microbiol.">
        <title>The Global Catalogue of Microorganisms (GCM) 10K type strain sequencing project: providing services to taxonomists for standard genome sequencing and annotation.</title>
        <authorList>
            <consortium name="The Broad Institute Genomics Platform"/>
            <consortium name="The Broad Institute Genome Sequencing Center for Infectious Disease"/>
            <person name="Wu L."/>
            <person name="Ma J."/>
        </authorList>
    </citation>
    <scope>NUCLEOTIDE SEQUENCE [LARGE SCALE GENOMIC DNA]</scope>
    <source>
        <strain evidence="2">JCM 18459</strain>
    </source>
</reference>